<reference evidence="1" key="2">
    <citation type="journal article" date="2015" name="Fish Shellfish Immunol.">
        <title>Early steps in the European eel (Anguilla anguilla)-Vibrio vulnificus interaction in the gills: Role of the RtxA13 toxin.</title>
        <authorList>
            <person name="Callol A."/>
            <person name="Pajuelo D."/>
            <person name="Ebbesson L."/>
            <person name="Teles M."/>
            <person name="MacKenzie S."/>
            <person name="Amaro C."/>
        </authorList>
    </citation>
    <scope>NUCLEOTIDE SEQUENCE</scope>
</reference>
<accession>A0A0E9Q3R1</accession>
<name>A0A0E9Q3R1_ANGAN</name>
<organism evidence="1">
    <name type="scientific">Anguilla anguilla</name>
    <name type="common">European freshwater eel</name>
    <name type="synonym">Muraena anguilla</name>
    <dbReference type="NCBI Taxonomy" id="7936"/>
    <lineage>
        <taxon>Eukaryota</taxon>
        <taxon>Metazoa</taxon>
        <taxon>Chordata</taxon>
        <taxon>Craniata</taxon>
        <taxon>Vertebrata</taxon>
        <taxon>Euteleostomi</taxon>
        <taxon>Actinopterygii</taxon>
        <taxon>Neopterygii</taxon>
        <taxon>Teleostei</taxon>
        <taxon>Anguilliformes</taxon>
        <taxon>Anguillidae</taxon>
        <taxon>Anguilla</taxon>
    </lineage>
</organism>
<sequence length="14" mass="1432">MLPLCSALGSGRRA</sequence>
<dbReference type="EMBL" id="GBXM01097208">
    <property type="protein sequence ID" value="JAH11369.1"/>
    <property type="molecule type" value="Transcribed_RNA"/>
</dbReference>
<protein>
    <submittedName>
        <fullName evidence="1">Uncharacterized protein</fullName>
    </submittedName>
</protein>
<evidence type="ECO:0000313" key="1">
    <source>
        <dbReference type="EMBL" id="JAH11369.1"/>
    </source>
</evidence>
<proteinExistence type="predicted"/>
<reference evidence="1" key="1">
    <citation type="submission" date="2014-11" db="EMBL/GenBank/DDBJ databases">
        <authorList>
            <person name="Amaro Gonzalez C."/>
        </authorList>
    </citation>
    <scope>NUCLEOTIDE SEQUENCE</scope>
</reference>